<dbReference type="Proteomes" id="UP000451860">
    <property type="component" value="Unassembled WGS sequence"/>
</dbReference>
<keyword evidence="7" id="KW-0233">DNA recombination</keyword>
<name>A0A7J5UP70_9MICO</name>
<keyword evidence="5" id="KW-0862">Zinc</keyword>
<protein>
    <submittedName>
        <fullName evidence="12">IS200/IS605 family element transposase accessory protein TnpB</fullName>
    </submittedName>
</protein>
<dbReference type="Pfam" id="PF12323">
    <property type="entry name" value="HTH_OrfB_IS605"/>
    <property type="match status" value="1"/>
</dbReference>
<dbReference type="InterPro" id="IPR021027">
    <property type="entry name" value="Transposase_put_HTH"/>
</dbReference>
<dbReference type="InterPro" id="IPR010095">
    <property type="entry name" value="Cas12f1-like_TNB"/>
</dbReference>
<dbReference type="GO" id="GO:0006310">
    <property type="term" value="P:DNA recombination"/>
    <property type="evidence" value="ECO:0007669"/>
    <property type="project" value="UniProtKB-KW"/>
</dbReference>
<evidence type="ECO:0000259" key="11">
    <source>
        <dbReference type="Pfam" id="PF12323"/>
    </source>
</evidence>
<feature type="domain" description="Probable transposase IS891/IS1136/IS1341" evidence="9">
    <location>
        <begin position="237"/>
        <end position="339"/>
    </location>
</feature>
<evidence type="ECO:0000256" key="8">
    <source>
        <dbReference type="SAM" id="MobiDB-lite"/>
    </source>
</evidence>
<organism evidence="12 13">
    <name type="scientific">Georgenia thermotolerans</name>
    <dbReference type="NCBI Taxonomy" id="527326"/>
    <lineage>
        <taxon>Bacteria</taxon>
        <taxon>Bacillati</taxon>
        <taxon>Actinomycetota</taxon>
        <taxon>Actinomycetes</taxon>
        <taxon>Micrococcales</taxon>
        <taxon>Bogoriellaceae</taxon>
        <taxon>Georgenia</taxon>
    </lineage>
</organism>
<keyword evidence="3" id="KW-0815">Transposition</keyword>
<dbReference type="InterPro" id="IPR001959">
    <property type="entry name" value="Transposase"/>
</dbReference>
<evidence type="ECO:0000256" key="2">
    <source>
        <dbReference type="ARBA" id="ARBA00011044"/>
    </source>
</evidence>
<evidence type="ECO:0000259" key="9">
    <source>
        <dbReference type="Pfam" id="PF01385"/>
    </source>
</evidence>
<accession>A0A7J5UP70</accession>
<evidence type="ECO:0000256" key="6">
    <source>
        <dbReference type="ARBA" id="ARBA00023125"/>
    </source>
</evidence>
<dbReference type="GO" id="GO:0032196">
    <property type="term" value="P:transposition"/>
    <property type="evidence" value="ECO:0007669"/>
    <property type="project" value="UniProtKB-KW"/>
</dbReference>
<comment type="similarity">
    <text evidence="2">In the N-terminal section; belongs to the transposase 2 family.</text>
</comment>
<dbReference type="InterPro" id="IPR051399">
    <property type="entry name" value="RNA-guided_DNA_endo/Transpos"/>
</dbReference>
<comment type="caution">
    <text evidence="12">The sequence shown here is derived from an EMBL/GenBank/DDBJ whole genome shotgun (WGS) entry which is preliminary data.</text>
</comment>
<dbReference type="PANTHER" id="PTHR30405:SF11">
    <property type="entry name" value="RNA-GUIDED DNA ENDONUCLEASE RV2885C-RELATED"/>
    <property type="match status" value="1"/>
</dbReference>
<proteinExistence type="inferred from homology"/>
<comment type="similarity">
    <text evidence="1">In the C-terminal section; belongs to the transposase 35 family.</text>
</comment>
<dbReference type="Pfam" id="PF07282">
    <property type="entry name" value="Cas12f1-like_TNB"/>
    <property type="match status" value="1"/>
</dbReference>
<keyword evidence="6" id="KW-0238">DNA-binding</keyword>
<dbReference type="GO" id="GO:0003677">
    <property type="term" value="F:DNA binding"/>
    <property type="evidence" value="ECO:0007669"/>
    <property type="project" value="UniProtKB-KW"/>
</dbReference>
<evidence type="ECO:0000256" key="5">
    <source>
        <dbReference type="ARBA" id="ARBA00022833"/>
    </source>
</evidence>
<dbReference type="CDD" id="cd20805">
    <property type="entry name" value="C1_DGK_rpt2"/>
    <property type="match status" value="1"/>
</dbReference>
<dbReference type="AlphaFoldDB" id="A0A7J5UP70"/>
<dbReference type="PANTHER" id="PTHR30405">
    <property type="entry name" value="TRANSPOSASE"/>
    <property type="match status" value="1"/>
</dbReference>
<reference evidence="12 13" key="1">
    <citation type="submission" date="2019-10" db="EMBL/GenBank/DDBJ databases">
        <title>Georgenia wutianyii sp. nov. and Georgenia yuyongxinii sp. nov. isolated from plateau pika (Ochotona curzoniae) in the Qinghai-Tibet plateau of China.</title>
        <authorList>
            <person name="Tian Z."/>
        </authorList>
    </citation>
    <scope>NUCLEOTIDE SEQUENCE [LARGE SCALE GENOMIC DNA]</scope>
    <source>
        <strain evidence="12 13">DSM 21501</strain>
    </source>
</reference>
<dbReference type="NCBIfam" id="NF040570">
    <property type="entry name" value="guided_TnpB"/>
    <property type="match status" value="1"/>
</dbReference>
<evidence type="ECO:0000256" key="4">
    <source>
        <dbReference type="ARBA" id="ARBA00022723"/>
    </source>
</evidence>
<dbReference type="RefSeq" id="WP_152204133.1">
    <property type="nucleotide sequence ID" value="NZ_VUKF01000043.1"/>
</dbReference>
<feature type="domain" description="Cas12f1-like TNB" evidence="10">
    <location>
        <begin position="353"/>
        <end position="420"/>
    </location>
</feature>
<sequence length="477" mass="52088">MSRHTTFRFCLDVTVEQEEVLARHVGAARFAFNQCLRLHLQARKGDAPSADDADVTVPWSGFDLINAFNAWKRSEAAGRRFRVDVRGVAELEVTGLVWRGEVVAQVFEEAAVDLGRALKAWTTARAHGNRRAGHPRFKKKGATGSFRIRNRTTRGPTIQVGGDRPRSVTLPKIGTLRVREDTRRLRRMIATGRARVLFATVSRNAAGRWSIALTAEAADLHPKAQHPPRAPGDASGWVGVDRGLTALVVAGTADGAQTLRVERAPWSARSEAARTRRLARSLARKQKGSRNRARAAARLARHHAHLRARRRHLLHQVSGQLVKTHDRLVLEDLHVAGMLANHRLAAAISDAAWAELARQIRYKQAWHGGQVLLADRWFASSKTCSACGKCKDALSLSERTYRCAACGLVIDRDLNAAFNLAAWATRHTSDTAQGAGDRQADGPVTNAHRRDGSGPRASASETSPDDVGTGPQAGHPA</sequence>
<keyword evidence="4" id="KW-0479">Metal-binding</keyword>
<evidence type="ECO:0000313" key="12">
    <source>
        <dbReference type="EMBL" id="KAE8764208.1"/>
    </source>
</evidence>
<dbReference type="OrthoDB" id="6230307at2"/>
<evidence type="ECO:0000313" key="13">
    <source>
        <dbReference type="Proteomes" id="UP000451860"/>
    </source>
</evidence>
<dbReference type="GO" id="GO:0046872">
    <property type="term" value="F:metal ion binding"/>
    <property type="evidence" value="ECO:0007669"/>
    <property type="project" value="UniProtKB-KW"/>
</dbReference>
<evidence type="ECO:0000256" key="7">
    <source>
        <dbReference type="ARBA" id="ARBA00023172"/>
    </source>
</evidence>
<dbReference type="Pfam" id="PF01385">
    <property type="entry name" value="OrfB_IS605"/>
    <property type="match status" value="1"/>
</dbReference>
<dbReference type="NCBIfam" id="TIGR01766">
    <property type="entry name" value="IS200/IS605 family accessory protein TnpB-like domain"/>
    <property type="match status" value="1"/>
</dbReference>
<dbReference type="EMBL" id="WHJE01000040">
    <property type="protein sequence ID" value="KAE8764208.1"/>
    <property type="molecule type" value="Genomic_DNA"/>
</dbReference>
<feature type="domain" description="Transposase putative helix-turn-helix" evidence="11">
    <location>
        <begin position="1"/>
        <end position="43"/>
    </location>
</feature>
<feature type="region of interest" description="Disordered" evidence="8">
    <location>
        <begin position="429"/>
        <end position="477"/>
    </location>
</feature>
<evidence type="ECO:0000259" key="10">
    <source>
        <dbReference type="Pfam" id="PF07282"/>
    </source>
</evidence>
<evidence type="ECO:0000256" key="3">
    <source>
        <dbReference type="ARBA" id="ARBA00022578"/>
    </source>
</evidence>
<gene>
    <name evidence="12" type="ORF">GB883_10280</name>
</gene>
<keyword evidence="13" id="KW-1185">Reference proteome</keyword>
<evidence type="ECO:0000256" key="1">
    <source>
        <dbReference type="ARBA" id="ARBA00008761"/>
    </source>
</evidence>